<dbReference type="OrthoDB" id="200954at2759"/>
<evidence type="ECO:0000256" key="2">
    <source>
        <dbReference type="ARBA" id="ARBA00006939"/>
    </source>
</evidence>
<dbReference type="GO" id="GO:0030003">
    <property type="term" value="P:intracellular monoatomic cation homeostasis"/>
    <property type="evidence" value="ECO:0007669"/>
    <property type="project" value="TreeGrafter"/>
</dbReference>
<evidence type="ECO:0000313" key="8">
    <source>
        <dbReference type="EMBL" id="CAF0758629.1"/>
    </source>
</evidence>
<dbReference type="InterPro" id="IPR003689">
    <property type="entry name" value="ZIP"/>
</dbReference>
<dbReference type="Proteomes" id="UP000663852">
    <property type="component" value="Unassembled WGS sequence"/>
</dbReference>
<dbReference type="InterPro" id="IPR050799">
    <property type="entry name" value="ZIP_Transporter"/>
</dbReference>
<feature type="signal peptide" evidence="7">
    <location>
        <begin position="1"/>
        <end position="26"/>
    </location>
</feature>
<dbReference type="AlphaFoldDB" id="A0A814UQY3"/>
<name>A0A814UQY3_ADIRI</name>
<sequence>MANINRFPKLIYFLFLVGLYLVRINANEEYNTVTTDSTSWSSDTMPIFDKFHLSFVRNMFETLGSRSDDSDDDSDGPTAAQKYGYGFLSVLVISTFSLIGAAIFPLMKKPYYKYINAFFTSVAVGALFANSAFELFPAIIQYESGNRRSVNHTEINTTKPDSENDEEEPIVPLFLWQMLILVLTAYFFYFLEMMINVFIVYRDRRKKEVFEFDHDNLPPDDRSTLPALTPRSRSETILSATFPNIALTFEDKQTPAIGWVIIIGDGIHNIADGLAIGAAFSDSIILGIAQAIAVACQEFPSELGEMMILIESGFTIKRALLFNFFSACTAFLGFFVGVGLSENETARIWIFSVTAGIFTYIALVDLWPTLMPEAKQFEWRRFACVTAGYLFGVFVMFGLGILTEQLVPHPTKR</sequence>
<keyword evidence="5 6" id="KW-0472">Membrane</keyword>
<feature type="chain" id="PRO_5036226173" evidence="7">
    <location>
        <begin position="27"/>
        <end position="413"/>
    </location>
</feature>
<dbReference type="GO" id="GO:0005385">
    <property type="term" value="F:zinc ion transmembrane transporter activity"/>
    <property type="evidence" value="ECO:0007669"/>
    <property type="project" value="TreeGrafter"/>
</dbReference>
<dbReference type="GO" id="GO:0071578">
    <property type="term" value="P:zinc ion import across plasma membrane"/>
    <property type="evidence" value="ECO:0007669"/>
    <property type="project" value="TreeGrafter"/>
</dbReference>
<gene>
    <name evidence="8" type="ORF">EDS130_LOCUS2687</name>
    <name evidence="9" type="ORF">XAT740_LOCUS22397</name>
</gene>
<dbReference type="PANTHER" id="PTHR12191">
    <property type="entry name" value="SOLUTE CARRIER FAMILY 39"/>
    <property type="match status" value="1"/>
</dbReference>
<evidence type="ECO:0000256" key="6">
    <source>
        <dbReference type="SAM" id="Phobius"/>
    </source>
</evidence>
<feature type="transmembrane region" description="Helical" evidence="6">
    <location>
        <begin position="83"/>
        <end position="106"/>
    </location>
</feature>
<feature type="transmembrane region" description="Helical" evidence="6">
    <location>
        <begin position="382"/>
        <end position="403"/>
    </location>
</feature>
<evidence type="ECO:0000313" key="9">
    <source>
        <dbReference type="EMBL" id="CAF1177686.1"/>
    </source>
</evidence>
<dbReference type="Pfam" id="PF02535">
    <property type="entry name" value="Zip"/>
    <property type="match status" value="1"/>
</dbReference>
<evidence type="ECO:0000256" key="1">
    <source>
        <dbReference type="ARBA" id="ARBA00004141"/>
    </source>
</evidence>
<keyword evidence="3 6" id="KW-0812">Transmembrane</keyword>
<dbReference type="EMBL" id="CAJNOR010001648">
    <property type="protein sequence ID" value="CAF1177686.1"/>
    <property type="molecule type" value="Genomic_DNA"/>
</dbReference>
<comment type="caution">
    <text evidence="9">The sequence shown here is derived from an EMBL/GenBank/DDBJ whole genome shotgun (WGS) entry which is preliminary data.</text>
</comment>
<protein>
    <submittedName>
        <fullName evidence="9">Uncharacterized protein</fullName>
    </submittedName>
</protein>
<keyword evidence="7" id="KW-0732">Signal</keyword>
<evidence type="ECO:0000313" key="10">
    <source>
        <dbReference type="Proteomes" id="UP000663828"/>
    </source>
</evidence>
<feature type="transmembrane region" description="Helical" evidence="6">
    <location>
        <begin position="346"/>
        <end position="370"/>
    </location>
</feature>
<organism evidence="9 10">
    <name type="scientific">Adineta ricciae</name>
    <name type="common">Rotifer</name>
    <dbReference type="NCBI Taxonomy" id="249248"/>
    <lineage>
        <taxon>Eukaryota</taxon>
        <taxon>Metazoa</taxon>
        <taxon>Spiralia</taxon>
        <taxon>Gnathifera</taxon>
        <taxon>Rotifera</taxon>
        <taxon>Eurotatoria</taxon>
        <taxon>Bdelloidea</taxon>
        <taxon>Adinetida</taxon>
        <taxon>Adinetidae</taxon>
        <taxon>Adineta</taxon>
    </lineage>
</organism>
<reference evidence="9" key="1">
    <citation type="submission" date="2021-02" db="EMBL/GenBank/DDBJ databases">
        <authorList>
            <person name="Nowell W R."/>
        </authorList>
    </citation>
    <scope>NUCLEOTIDE SEQUENCE</scope>
</reference>
<feature type="transmembrane region" description="Helical" evidence="6">
    <location>
        <begin position="174"/>
        <end position="201"/>
    </location>
</feature>
<dbReference type="EMBL" id="CAJNOJ010000006">
    <property type="protein sequence ID" value="CAF0758629.1"/>
    <property type="molecule type" value="Genomic_DNA"/>
</dbReference>
<feature type="transmembrane region" description="Helical" evidence="6">
    <location>
        <begin position="118"/>
        <end position="140"/>
    </location>
</feature>
<accession>A0A814UQY3</accession>
<comment type="similarity">
    <text evidence="2">Belongs to the ZIP transporter (TC 2.A.5) family.</text>
</comment>
<dbReference type="GO" id="GO:0005886">
    <property type="term" value="C:plasma membrane"/>
    <property type="evidence" value="ECO:0007669"/>
    <property type="project" value="TreeGrafter"/>
</dbReference>
<evidence type="ECO:0000256" key="4">
    <source>
        <dbReference type="ARBA" id="ARBA00022989"/>
    </source>
</evidence>
<comment type="subcellular location">
    <subcellularLocation>
        <location evidence="1">Membrane</location>
        <topology evidence="1">Multi-pass membrane protein</topology>
    </subcellularLocation>
</comment>
<dbReference type="Proteomes" id="UP000663828">
    <property type="component" value="Unassembled WGS sequence"/>
</dbReference>
<evidence type="ECO:0000256" key="7">
    <source>
        <dbReference type="SAM" id="SignalP"/>
    </source>
</evidence>
<evidence type="ECO:0000256" key="5">
    <source>
        <dbReference type="ARBA" id="ARBA00023136"/>
    </source>
</evidence>
<keyword evidence="4 6" id="KW-1133">Transmembrane helix</keyword>
<feature type="transmembrane region" description="Helical" evidence="6">
    <location>
        <begin position="320"/>
        <end position="340"/>
    </location>
</feature>
<evidence type="ECO:0000256" key="3">
    <source>
        <dbReference type="ARBA" id="ARBA00022692"/>
    </source>
</evidence>
<dbReference type="PANTHER" id="PTHR12191:SF37">
    <property type="entry name" value="ZINC TRANSPORTER FOI"/>
    <property type="match status" value="1"/>
</dbReference>
<proteinExistence type="inferred from homology"/>
<dbReference type="GO" id="GO:0140410">
    <property type="term" value="F:monoatomic cation:bicarbonate symporter activity"/>
    <property type="evidence" value="ECO:0007669"/>
    <property type="project" value="TreeGrafter"/>
</dbReference>
<keyword evidence="10" id="KW-1185">Reference proteome</keyword>